<feature type="compositionally biased region" description="Basic and acidic residues" evidence="1">
    <location>
        <begin position="249"/>
        <end position="263"/>
    </location>
</feature>
<feature type="region of interest" description="Disordered" evidence="1">
    <location>
        <begin position="795"/>
        <end position="837"/>
    </location>
</feature>
<feature type="compositionally biased region" description="Low complexity" evidence="1">
    <location>
        <begin position="813"/>
        <end position="837"/>
    </location>
</feature>
<proteinExistence type="predicted"/>
<comment type="caution">
    <text evidence="2">The sequence shown here is derived from an EMBL/GenBank/DDBJ whole genome shotgun (WGS) entry which is preliminary data.</text>
</comment>
<feature type="compositionally biased region" description="Low complexity" evidence="1">
    <location>
        <begin position="546"/>
        <end position="561"/>
    </location>
</feature>
<dbReference type="EMBL" id="JAZGUE010000001">
    <property type="protein sequence ID" value="KAL2270854.1"/>
    <property type="molecule type" value="Genomic_DNA"/>
</dbReference>
<protein>
    <submittedName>
        <fullName evidence="2">Uncharacterized protein</fullName>
    </submittedName>
</protein>
<feature type="compositionally biased region" description="Polar residues" evidence="1">
    <location>
        <begin position="444"/>
        <end position="470"/>
    </location>
</feature>
<feature type="region of interest" description="Disordered" evidence="1">
    <location>
        <begin position="1"/>
        <end position="336"/>
    </location>
</feature>
<sequence>MLSRPSFSIRKLIPSPGKKPDAPEEYEGSYFLHDDDNDRDAFTRIKTWRPPPINLKKRSKPSLDVRRSEDLHRIAGISPLPETPPSSTTSLSSIDNGPGYPINATSPRSSPPQRPDRSPRATNPSPQRSPQRSPLLQPQTHLEDYQLIRGKIPISSHCLQPTPPASPPQHISMMPEAPITPSGTDPWTSAVVTNSPRSSPDTAAITPPVSSPAEAVSATSSQQTFLVPGAGSMAPPLPPHPSISQAKLSDSELAKFPKPKDRPAASPPLRRKSTQRRSQGSVKSGKSPTKGSSPISPPAQGRLSSGSRTKRTKSKKARRRPRVVPARRRQSSMWQLSESAKDLFTIRIFHRIEADEMLPESTLREIRMSRAAHWTRSPELGVTHVPDSKAPAKAASSAPPAAAEPIEPLTLDNAKEATSEGVPTPRAPAANGESPSFDREDTKTPTAQSSWQLEGETQTSRVPSQESVSLPLQLPDSPTDKSCDGDDDEGTLPIVLIVEDPQATAQQHPVINAGKAAASPVAPPLKPPMHRRNPSRQLPPLPPIPEVSATAADEPAASAESNGQNPTGSGAYTVEDARLSLFSFPESDEYIYLASTPYTLTMPTFRHGPIRLAKEDLPINKLAATVDDTLDWTAFQMAILGGAGDFFSEPTDYSRPSEAELEELEELTAWFSSFGFKGPGALVGPGPSPSGHLRPRTPLQSFWSSSSPRTPGLTPPSPTSTTPGNSSSSGGGGGGGGGSRFSINTRSLSPGFRRSDRHSTGFYPTATTGSAPEGFARHRRSMSSAAFGQPLVATKQPPQYQFNPPCPQPKQPPQQVQPQPAQPQAPIITTTPPSTFDTTATAATLTTATTTTMTTRTRNMNYANLSINAVAASSSSFFSSSSSFSSSSFPPSVATTTTTTAAAPAAATALTTIAAAPSNIPNPPKPPTVATTMTSATASRPRSPSTSSIQSLPQSPMMDMVVSRDVDGNEYIVPMGFNLSHDLGDFLTWSAEYVQGGNWRGD</sequence>
<feature type="compositionally biased region" description="Low complexity" evidence="1">
    <location>
        <begin position="388"/>
        <end position="403"/>
    </location>
</feature>
<name>A0ABR4DMV3_9PEZI</name>
<organism evidence="2 3">
    <name type="scientific">Remersonia thermophila</name>
    <dbReference type="NCBI Taxonomy" id="72144"/>
    <lineage>
        <taxon>Eukaryota</taxon>
        <taxon>Fungi</taxon>
        <taxon>Dikarya</taxon>
        <taxon>Ascomycota</taxon>
        <taxon>Pezizomycotina</taxon>
        <taxon>Sordariomycetes</taxon>
        <taxon>Sordariomycetidae</taxon>
        <taxon>Sordariales</taxon>
        <taxon>Sordariales incertae sedis</taxon>
        <taxon>Remersonia</taxon>
    </lineage>
</organism>
<evidence type="ECO:0000256" key="1">
    <source>
        <dbReference type="SAM" id="MobiDB-lite"/>
    </source>
</evidence>
<keyword evidence="3" id="KW-1185">Reference proteome</keyword>
<feature type="region of interest" description="Disordered" evidence="1">
    <location>
        <begin position="376"/>
        <end position="492"/>
    </location>
</feature>
<feature type="compositionally biased region" description="Low complexity" evidence="1">
    <location>
        <begin position="719"/>
        <end position="728"/>
    </location>
</feature>
<feature type="region of interest" description="Disordered" evidence="1">
    <location>
        <begin position="681"/>
        <end position="782"/>
    </location>
</feature>
<accession>A0ABR4DMV3</accession>
<feature type="region of interest" description="Disordered" evidence="1">
    <location>
        <begin position="515"/>
        <end position="571"/>
    </location>
</feature>
<feature type="compositionally biased region" description="Low complexity" evidence="1">
    <location>
        <begin position="928"/>
        <end position="956"/>
    </location>
</feature>
<feature type="compositionally biased region" description="Low complexity" evidence="1">
    <location>
        <begin position="124"/>
        <end position="139"/>
    </location>
</feature>
<feature type="compositionally biased region" description="Low complexity" evidence="1">
    <location>
        <begin position="280"/>
        <end position="294"/>
    </location>
</feature>
<feature type="compositionally biased region" description="Polar residues" evidence="1">
    <location>
        <begin position="181"/>
        <end position="201"/>
    </location>
</feature>
<dbReference type="RefSeq" id="XP_070869578.1">
    <property type="nucleotide sequence ID" value="XM_071008499.1"/>
</dbReference>
<feature type="compositionally biased region" description="Basic and acidic residues" evidence="1">
    <location>
        <begin position="32"/>
        <end position="43"/>
    </location>
</feature>
<evidence type="ECO:0000313" key="3">
    <source>
        <dbReference type="Proteomes" id="UP001600064"/>
    </source>
</evidence>
<feature type="compositionally biased region" description="Basic and acidic residues" evidence="1">
    <location>
        <begin position="61"/>
        <end position="73"/>
    </location>
</feature>
<evidence type="ECO:0000313" key="2">
    <source>
        <dbReference type="EMBL" id="KAL2270854.1"/>
    </source>
</evidence>
<feature type="compositionally biased region" description="Basic residues" evidence="1">
    <location>
        <begin position="308"/>
        <end position="330"/>
    </location>
</feature>
<reference evidence="2 3" key="1">
    <citation type="journal article" date="2024" name="Commun. Biol.">
        <title>Comparative genomic analysis of thermophilic fungi reveals convergent evolutionary adaptations and gene losses.</title>
        <authorList>
            <person name="Steindorff A.S."/>
            <person name="Aguilar-Pontes M.V."/>
            <person name="Robinson A.J."/>
            <person name="Andreopoulos B."/>
            <person name="LaButti K."/>
            <person name="Kuo A."/>
            <person name="Mondo S."/>
            <person name="Riley R."/>
            <person name="Otillar R."/>
            <person name="Haridas S."/>
            <person name="Lipzen A."/>
            <person name="Grimwood J."/>
            <person name="Schmutz J."/>
            <person name="Clum A."/>
            <person name="Reid I.D."/>
            <person name="Moisan M.C."/>
            <person name="Butler G."/>
            <person name="Nguyen T.T.M."/>
            <person name="Dewar K."/>
            <person name="Conant G."/>
            <person name="Drula E."/>
            <person name="Henrissat B."/>
            <person name="Hansel C."/>
            <person name="Singer S."/>
            <person name="Hutchinson M.I."/>
            <person name="de Vries R.P."/>
            <person name="Natvig D.O."/>
            <person name="Powell A.J."/>
            <person name="Tsang A."/>
            <person name="Grigoriev I.V."/>
        </authorList>
    </citation>
    <scope>NUCLEOTIDE SEQUENCE [LARGE SCALE GENOMIC DNA]</scope>
    <source>
        <strain evidence="2 3">ATCC 22073</strain>
    </source>
</reference>
<dbReference type="Proteomes" id="UP001600064">
    <property type="component" value="Unassembled WGS sequence"/>
</dbReference>
<feature type="region of interest" description="Disordered" evidence="1">
    <location>
        <begin position="916"/>
        <end position="957"/>
    </location>
</feature>
<dbReference type="GeneID" id="98123143"/>
<gene>
    <name evidence="2" type="ORF">VTJ83DRAFT_225</name>
</gene>
<feature type="compositionally biased region" description="Gly residues" evidence="1">
    <location>
        <begin position="729"/>
        <end position="739"/>
    </location>
</feature>